<name>A0A9N9IZL8_9GLOM</name>
<keyword evidence="2" id="KW-1185">Reference proteome</keyword>
<dbReference type="EMBL" id="CAJVPQ010020781">
    <property type="protein sequence ID" value="CAG8756872.1"/>
    <property type="molecule type" value="Genomic_DNA"/>
</dbReference>
<protein>
    <submittedName>
        <fullName evidence="1">14853_t:CDS:1</fullName>
    </submittedName>
</protein>
<accession>A0A9N9IZL8</accession>
<reference evidence="1" key="1">
    <citation type="submission" date="2021-06" db="EMBL/GenBank/DDBJ databases">
        <authorList>
            <person name="Kallberg Y."/>
            <person name="Tangrot J."/>
            <person name="Rosling A."/>
        </authorList>
    </citation>
    <scope>NUCLEOTIDE SEQUENCE</scope>
    <source>
        <strain evidence="1">UK204</strain>
    </source>
</reference>
<organism evidence="1 2">
    <name type="scientific">Funneliformis caledonium</name>
    <dbReference type="NCBI Taxonomy" id="1117310"/>
    <lineage>
        <taxon>Eukaryota</taxon>
        <taxon>Fungi</taxon>
        <taxon>Fungi incertae sedis</taxon>
        <taxon>Mucoromycota</taxon>
        <taxon>Glomeromycotina</taxon>
        <taxon>Glomeromycetes</taxon>
        <taxon>Glomerales</taxon>
        <taxon>Glomeraceae</taxon>
        <taxon>Funneliformis</taxon>
    </lineage>
</organism>
<dbReference type="AlphaFoldDB" id="A0A9N9IZL8"/>
<gene>
    <name evidence="1" type="ORF">FCALED_LOCUS16675</name>
</gene>
<comment type="caution">
    <text evidence="1">The sequence shown here is derived from an EMBL/GenBank/DDBJ whole genome shotgun (WGS) entry which is preliminary data.</text>
</comment>
<evidence type="ECO:0000313" key="1">
    <source>
        <dbReference type="EMBL" id="CAG8756872.1"/>
    </source>
</evidence>
<proteinExistence type="predicted"/>
<sequence>LTDEDSDWLNQFHKKLTLQHQILKFRKEMIIFSYSNLAHVNSEGIFKVPPSETWWN</sequence>
<feature type="non-terminal residue" evidence="1">
    <location>
        <position position="56"/>
    </location>
</feature>
<evidence type="ECO:0000313" key="2">
    <source>
        <dbReference type="Proteomes" id="UP000789570"/>
    </source>
</evidence>
<dbReference type="Proteomes" id="UP000789570">
    <property type="component" value="Unassembled WGS sequence"/>
</dbReference>